<feature type="domain" description="Histidine kinase" evidence="9">
    <location>
        <begin position="47"/>
        <end position="262"/>
    </location>
</feature>
<evidence type="ECO:0000256" key="8">
    <source>
        <dbReference type="ARBA" id="ARBA00039401"/>
    </source>
</evidence>
<evidence type="ECO:0000313" key="10">
    <source>
        <dbReference type="EMBL" id="UQS24009.1"/>
    </source>
</evidence>
<dbReference type="InterPro" id="IPR003661">
    <property type="entry name" value="HisK_dim/P_dom"/>
</dbReference>
<comment type="catalytic activity">
    <reaction evidence="1">
        <text>ATP + protein L-histidine = ADP + protein N-phospho-L-histidine.</text>
        <dbReference type="EC" id="2.7.13.3"/>
    </reaction>
</comment>
<evidence type="ECO:0000256" key="2">
    <source>
        <dbReference type="ARBA" id="ARBA00004236"/>
    </source>
</evidence>
<evidence type="ECO:0000256" key="1">
    <source>
        <dbReference type="ARBA" id="ARBA00000085"/>
    </source>
</evidence>
<evidence type="ECO:0000256" key="6">
    <source>
        <dbReference type="ARBA" id="ARBA00022777"/>
    </source>
</evidence>
<dbReference type="PROSITE" id="PS50109">
    <property type="entry name" value="HIS_KIN"/>
    <property type="match status" value="1"/>
</dbReference>
<dbReference type="Proteomes" id="UP000830158">
    <property type="component" value="Chromosome"/>
</dbReference>
<evidence type="ECO:0000256" key="4">
    <source>
        <dbReference type="ARBA" id="ARBA00022553"/>
    </source>
</evidence>
<evidence type="ECO:0000256" key="7">
    <source>
        <dbReference type="ARBA" id="ARBA00023012"/>
    </source>
</evidence>
<dbReference type="CDD" id="cd00082">
    <property type="entry name" value="HisKA"/>
    <property type="match status" value="1"/>
</dbReference>
<dbReference type="SUPFAM" id="SSF47384">
    <property type="entry name" value="Homodimeric domain of signal transducing histidine kinase"/>
    <property type="match status" value="1"/>
</dbReference>
<sequence>MNWRSRWRPALVALVAGPRAAVLSARLQKAYDAQQRAQDRLRSFVADAGHELRTPLAALHGWIDLYAQGGLRDREQLDHAMARMQAEVGRMRLLVDELALLARLDAAQPLDRAPVDVVTLAGEVVDDARIVSADRKITLDGAAEAVVEGDGPRIQQVLRNLVGNAAQHTRPGTPVTVTVSSRERDVLVAVRDEGEGIAPEHLQHVFERFYRADASRGRDGGGSSGLGLAIVEGIVTAHGGTVDVTSTLGEGTTVRVTFPVGSSA</sequence>
<keyword evidence="4" id="KW-0597">Phosphoprotein</keyword>
<name>A0ABY4NVA3_9PSEU</name>
<keyword evidence="7" id="KW-0902">Two-component regulatory system</keyword>
<keyword evidence="11" id="KW-1185">Reference proteome</keyword>
<dbReference type="RefSeq" id="WP_116114530.1">
    <property type="nucleotide sequence ID" value="NZ_CP091196.1"/>
</dbReference>
<dbReference type="PANTHER" id="PTHR45453:SF1">
    <property type="entry name" value="PHOSPHATE REGULON SENSOR PROTEIN PHOR"/>
    <property type="match status" value="1"/>
</dbReference>
<dbReference type="Pfam" id="PF02518">
    <property type="entry name" value="HATPase_c"/>
    <property type="match status" value="1"/>
</dbReference>
<dbReference type="PANTHER" id="PTHR45453">
    <property type="entry name" value="PHOSPHATE REGULON SENSOR PROTEIN PHOR"/>
    <property type="match status" value="1"/>
</dbReference>
<organism evidence="10 11">
    <name type="scientific">Amycolatopsis thermalba</name>
    <dbReference type="NCBI Taxonomy" id="944492"/>
    <lineage>
        <taxon>Bacteria</taxon>
        <taxon>Bacillati</taxon>
        <taxon>Actinomycetota</taxon>
        <taxon>Actinomycetes</taxon>
        <taxon>Pseudonocardiales</taxon>
        <taxon>Pseudonocardiaceae</taxon>
        <taxon>Amycolatopsis</taxon>
    </lineage>
</organism>
<dbReference type="Gene3D" id="3.30.565.10">
    <property type="entry name" value="Histidine kinase-like ATPase, C-terminal domain"/>
    <property type="match status" value="1"/>
</dbReference>
<dbReference type="InterPro" id="IPR036890">
    <property type="entry name" value="HATPase_C_sf"/>
</dbReference>
<evidence type="ECO:0000313" key="11">
    <source>
        <dbReference type="Proteomes" id="UP000830158"/>
    </source>
</evidence>
<dbReference type="InterPro" id="IPR004358">
    <property type="entry name" value="Sig_transdc_His_kin-like_C"/>
</dbReference>
<gene>
    <name evidence="10" type="ORF">L1857_14805</name>
</gene>
<evidence type="ECO:0000259" key="9">
    <source>
        <dbReference type="PROSITE" id="PS50109"/>
    </source>
</evidence>
<dbReference type="InterPro" id="IPR050351">
    <property type="entry name" value="BphY/WalK/GraS-like"/>
</dbReference>
<dbReference type="SMART" id="SM00388">
    <property type="entry name" value="HisKA"/>
    <property type="match status" value="1"/>
</dbReference>
<dbReference type="InterPro" id="IPR036097">
    <property type="entry name" value="HisK_dim/P_sf"/>
</dbReference>
<comment type="subcellular location">
    <subcellularLocation>
        <location evidence="2">Cell membrane</location>
    </subcellularLocation>
</comment>
<dbReference type="SMART" id="SM00387">
    <property type="entry name" value="HATPase_c"/>
    <property type="match status" value="1"/>
</dbReference>
<accession>A0ABY4NVA3</accession>
<keyword evidence="5" id="KW-0808">Transferase</keyword>
<dbReference type="EC" id="2.7.13.3" evidence="3"/>
<proteinExistence type="predicted"/>
<dbReference type="Gene3D" id="1.10.287.130">
    <property type="match status" value="1"/>
</dbReference>
<dbReference type="InterPro" id="IPR003594">
    <property type="entry name" value="HATPase_dom"/>
</dbReference>
<evidence type="ECO:0000256" key="3">
    <source>
        <dbReference type="ARBA" id="ARBA00012438"/>
    </source>
</evidence>
<dbReference type="GO" id="GO:0016301">
    <property type="term" value="F:kinase activity"/>
    <property type="evidence" value="ECO:0007669"/>
    <property type="project" value="UniProtKB-KW"/>
</dbReference>
<dbReference type="EMBL" id="CP091196">
    <property type="protein sequence ID" value="UQS24009.1"/>
    <property type="molecule type" value="Genomic_DNA"/>
</dbReference>
<dbReference type="PRINTS" id="PR00344">
    <property type="entry name" value="BCTRLSENSOR"/>
</dbReference>
<protein>
    <recommendedName>
        <fullName evidence="8">Sensor-like histidine kinase SenX3</fullName>
        <ecNumber evidence="3">2.7.13.3</ecNumber>
    </recommendedName>
</protein>
<dbReference type="CDD" id="cd00075">
    <property type="entry name" value="HATPase"/>
    <property type="match status" value="1"/>
</dbReference>
<reference evidence="10" key="1">
    <citation type="submission" date="2022-01" db="EMBL/GenBank/DDBJ databases">
        <title>PSI-footprinting approach for the identification of protein synthesis inhibitor producers.</title>
        <authorList>
            <person name="Handel F."/>
            <person name="Kulik A."/>
            <person name="Wex K.W."/>
            <person name="Berscheid A."/>
            <person name="Saur J.S."/>
            <person name="Winkler A."/>
            <person name="Wibberg D."/>
            <person name="Kalinowski J."/>
            <person name="Broetz-Oesterhelt H."/>
            <person name="Mast Y."/>
        </authorList>
    </citation>
    <scope>NUCLEOTIDE SEQUENCE</scope>
    <source>
        <strain evidence="10">KNN 49.3e</strain>
    </source>
</reference>
<dbReference type="InterPro" id="IPR005467">
    <property type="entry name" value="His_kinase_dom"/>
</dbReference>
<dbReference type="Pfam" id="PF00512">
    <property type="entry name" value="HisKA"/>
    <property type="match status" value="1"/>
</dbReference>
<dbReference type="SUPFAM" id="SSF55874">
    <property type="entry name" value="ATPase domain of HSP90 chaperone/DNA topoisomerase II/histidine kinase"/>
    <property type="match status" value="1"/>
</dbReference>
<evidence type="ECO:0000256" key="5">
    <source>
        <dbReference type="ARBA" id="ARBA00022679"/>
    </source>
</evidence>
<keyword evidence="6 10" id="KW-0418">Kinase</keyword>